<dbReference type="SUPFAM" id="SSF53335">
    <property type="entry name" value="S-adenosyl-L-methionine-dependent methyltransferases"/>
    <property type="match status" value="1"/>
</dbReference>
<protein>
    <recommendedName>
        <fullName evidence="1">CheR-type methyltransferase domain-containing protein</fullName>
    </recommendedName>
</protein>
<reference evidence="2 3" key="1">
    <citation type="submission" date="2014-05" db="EMBL/GenBank/DDBJ databases">
        <title>Genome Sequence of Flavobacterium sp. EM1321.</title>
        <authorList>
            <person name="Shin S.-K."/>
            <person name="Yi H."/>
        </authorList>
    </citation>
    <scope>NUCLEOTIDE SEQUENCE [LARGE SCALE GENOMIC DNA]</scope>
    <source>
        <strain evidence="2 3">EM1321</strain>
    </source>
</reference>
<dbReference type="PANTHER" id="PTHR24422">
    <property type="entry name" value="CHEMOTAXIS PROTEIN METHYLTRANSFERASE"/>
    <property type="match status" value="1"/>
</dbReference>
<dbReference type="eggNOG" id="COG1352">
    <property type="taxonomic scope" value="Bacteria"/>
</dbReference>
<evidence type="ECO:0000259" key="1">
    <source>
        <dbReference type="PROSITE" id="PS50123"/>
    </source>
</evidence>
<dbReference type="GO" id="GO:0008757">
    <property type="term" value="F:S-adenosylmethionine-dependent methyltransferase activity"/>
    <property type="evidence" value="ECO:0007669"/>
    <property type="project" value="InterPro"/>
</dbReference>
<sequence length="270" mass="32060">MIKLNELDELLFTIKKQFDYDFSDYSKASMLRRVNRFMDINNMKTSVDLKFELINNPTIFQNFINEIVVNVSEFFRDPSFFKSLHEKVFPYLDSYPKINIWTAGCSFGEETYSLNILLKENNLFPKTRIYATDISRNAIEQSKKGIYDNTNFKDYTKNYYECGGKESLKNYFVSDEKHSMINSEFKQNILFSNHNLVADSVFKECQLILCRNVLIYFNSKLQNKAFELFYDSLPVHGFLAIGKKESLRFSSVYENFKEIDREEKIYQKIR</sequence>
<evidence type="ECO:0000313" key="2">
    <source>
        <dbReference type="EMBL" id="KDN55013.1"/>
    </source>
</evidence>
<evidence type="ECO:0000313" key="3">
    <source>
        <dbReference type="Proteomes" id="UP000027064"/>
    </source>
</evidence>
<gene>
    <name evidence="2" type="ORF">FEM21_20180</name>
</gene>
<dbReference type="EMBL" id="JNCA01000017">
    <property type="protein sequence ID" value="KDN55013.1"/>
    <property type="molecule type" value="Genomic_DNA"/>
</dbReference>
<dbReference type="Proteomes" id="UP000027064">
    <property type="component" value="Unassembled WGS sequence"/>
</dbReference>
<dbReference type="Gene3D" id="3.40.50.150">
    <property type="entry name" value="Vaccinia Virus protein VP39"/>
    <property type="match status" value="1"/>
</dbReference>
<organism evidence="2 3">
    <name type="scientific">Flavobacterium seoulense</name>
    <dbReference type="NCBI Taxonomy" id="1492738"/>
    <lineage>
        <taxon>Bacteria</taxon>
        <taxon>Pseudomonadati</taxon>
        <taxon>Bacteroidota</taxon>
        <taxon>Flavobacteriia</taxon>
        <taxon>Flavobacteriales</taxon>
        <taxon>Flavobacteriaceae</taxon>
        <taxon>Flavobacterium</taxon>
    </lineage>
</organism>
<dbReference type="InterPro" id="IPR050903">
    <property type="entry name" value="Bact_Chemotaxis_MeTrfase"/>
</dbReference>
<comment type="caution">
    <text evidence="2">The sequence shown here is derived from an EMBL/GenBank/DDBJ whole genome shotgun (WGS) entry which is preliminary data.</text>
</comment>
<feature type="domain" description="CheR-type methyltransferase" evidence="1">
    <location>
        <begin position="1"/>
        <end position="257"/>
    </location>
</feature>
<dbReference type="AlphaFoldDB" id="A0A066WR11"/>
<proteinExistence type="predicted"/>
<dbReference type="Pfam" id="PF01739">
    <property type="entry name" value="CheR"/>
    <property type="match status" value="1"/>
</dbReference>
<dbReference type="InterPro" id="IPR000780">
    <property type="entry name" value="CheR_MeTrfase"/>
</dbReference>
<keyword evidence="3" id="KW-1185">Reference proteome</keyword>
<dbReference type="PANTHER" id="PTHR24422:SF8">
    <property type="entry name" value="CHEMOTAXIS PROTEIN"/>
    <property type="match status" value="1"/>
</dbReference>
<accession>A0A066WR11</accession>
<dbReference type="PATRIC" id="fig|1492738.3.peg.2007"/>
<name>A0A066WR11_9FLAO</name>
<dbReference type="RefSeq" id="WP_035660033.1">
    <property type="nucleotide sequence ID" value="NZ_JNCA01000017.1"/>
</dbReference>
<dbReference type="PROSITE" id="PS50123">
    <property type="entry name" value="CHER"/>
    <property type="match status" value="1"/>
</dbReference>
<dbReference type="InterPro" id="IPR029063">
    <property type="entry name" value="SAM-dependent_MTases_sf"/>
</dbReference>
<dbReference type="PRINTS" id="PR00996">
    <property type="entry name" value="CHERMTFRASE"/>
</dbReference>
<dbReference type="SMART" id="SM00138">
    <property type="entry name" value="MeTrc"/>
    <property type="match status" value="1"/>
</dbReference>
<dbReference type="OrthoDB" id="9816309at2"/>
<dbReference type="STRING" id="1492738.FEM21_20180"/>
<dbReference type="SUPFAM" id="SSF47757">
    <property type="entry name" value="Chemotaxis receptor methyltransferase CheR, N-terminal domain"/>
    <property type="match status" value="1"/>
</dbReference>
<dbReference type="InterPro" id="IPR022642">
    <property type="entry name" value="CheR_C"/>
</dbReference>